<protein>
    <recommendedName>
        <fullName evidence="4">BTB domain-containing protein</fullName>
    </recommendedName>
</protein>
<feature type="compositionally biased region" description="Basic and acidic residues" evidence="1">
    <location>
        <begin position="1"/>
        <end position="15"/>
    </location>
</feature>
<dbReference type="Gene3D" id="3.30.710.10">
    <property type="entry name" value="Potassium Channel Kv1.1, Chain A"/>
    <property type="match status" value="1"/>
</dbReference>
<evidence type="ECO:0008006" key="4">
    <source>
        <dbReference type="Google" id="ProtNLM"/>
    </source>
</evidence>
<evidence type="ECO:0000313" key="2">
    <source>
        <dbReference type="EMBL" id="KAH7112375.1"/>
    </source>
</evidence>
<dbReference type="OrthoDB" id="3594103at2759"/>
<keyword evidence="3" id="KW-1185">Reference proteome</keyword>
<dbReference type="InterPro" id="IPR011333">
    <property type="entry name" value="SKP1/BTB/POZ_sf"/>
</dbReference>
<organism evidence="2 3">
    <name type="scientific">Dactylonectria macrodidyma</name>
    <dbReference type="NCBI Taxonomy" id="307937"/>
    <lineage>
        <taxon>Eukaryota</taxon>
        <taxon>Fungi</taxon>
        <taxon>Dikarya</taxon>
        <taxon>Ascomycota</taxon>
        <taxon>Pezizomycotina</taxon>
        <taxon>Sordariomycetes</taxon>
        <taxon>Hypocreomycetidae</taxon>
        <taxon>Hypocreales</taxon>
        <taxon>Nectriaceae</taxon>
        <taxon>Dactylonectria</taxon>
    </lineage>
</organism>
<sequence>MEPEGKNRSSSKKWDSQPNKSPYADQTVQIYLQDCKSPMQVHKALVGRYPRLLSAASYQSSEIRLANVSQPAGHVLMHFLYTGAYQCLRPNEPDMKKRRIFEFRTALESYVMARAYDLRDLEALAKKELETLTEEITVADFIAVSEDVYPQPRHDDEWFPSLIRIRVQRGLTEPEATITQATRNRKKQTDLPEKRTIGTMVFSSCRERFAENRSAKNARPEHWNDIGAATPGLGPTIPERRGSVASSTLTFEEVPPFCGNAESTSISFDTAKRQ</sequence>
<evidence type="ECO:0000256" key="1">
    <source>
        <dbReference type="SAM" id="MobiDB-lite"/>
    </source>
</evidence>
<gene>
    <name evidence="2" type="ORF">EDB81DRAFT_922968</name>
</gene>
<dbReference type="AlphaFoldDB" id="A0A9P9D454"/>
<dbReference type="EMBL" id="JAGMUV010000038">
    <property type="protein sequence ID" value="KAH7112375.1"/>
    <property type="molecule type" value="Genomic_DNA"/>
</dbReference>
<name>A0A9P9D454_9HYPO</name>
<accession>A0A9P9D454</accession>
<evidence type="ECO:0000313" key="3">
    <source>
        <dbReference type="Proteomes" id="UP000738349"/>
    </source>
</evidence>
<dbReference type="PANTHER" id="PTHR37538:SF1">
    <property type="entry name" value="BTB DOMAIN-CONTAINING PROTEIN"/>
    <property type="match status" value="1"/>
</dbReference>
<reference evidence="2" key="1">
    <citation type="journal article" date="2021" name="Nat. Commun.">
        <title>Genetic determinants of endophytism in the Arabidopsis root mycobiome.</title>
        <authorList>
            <person name="Mesny F."/>
            <person name="Miyauchi S."/>
            <person name="Thiergart T."/>
            <person name="Pickel B."/>
            <person name="Atanasova L."/>
            <person name="Karlsson M."/>
            <person name="Huettel B."/>
            <person name="Barry K.W."/>
            <person name="Haridas S."/>
            <person name="Chen C."/>
            <person name="Bauer D."/>
            <person name="Andreopoulos W."/>
            <person name="Pangilinan J."/>
            <person name="LaButti K."/>
            <person name="Riley R."/>
            <person name="Lipzen A."/>
            <person name="Clum A."/>
            <person name="Drula E."/>
            <person name="Henrissat B."/>
            <person name="Kohler A."/>
            <person name="Grigoriev I.V."/>
            <person name="Martin F.M."/>
            <person name="Hacquard S."/>
        </authorList>
    </citation>
    <scope>NUCLEOTIDE SEQUENCE</scope>
    <source>
        <strain evidence="2">MPI-CAGE-AT-0147</strain>
    </source>
</reference>
<comment type="caution">
    <text evidence="2">The sequence shown here is derived from an EMBL/GenBank/DDBJ whole genome shotgun (WGS) entry which is preliminary data.</text>
</comment>
<dbReference type="PANTHER" id="PTHR37538">
    <property type="entry name" value="BTB DOMAIN-CONTAINING PROTEIN"/>
    <property type="match status" value="1"/>
</dbReference>
<proteinExistence type="predicted"/>
<dbReference type="Proteomes" id="UP000738349">
    <property type="component" value="Unassembled WGS sequence"/>
</dbReference>
<feature type="region of interest" description="Disordered" evidence="1">
    <location>
        <begin position="1"/>
        <end position="21"/>
    </location>
</feature>